<accession>A0AAN9FLF9</accession>
<name>A0AAN9FLF9_CLITE</name>
<protein>
    <submittedName>
        <fullName evidence="2">Uncharacterized protein</fullName>
    </submittedName>
</protein>
<dbReference type="Proteomes" id="UP001359559">
    <property type="component" value="Unassembled WGS sequence"/>
</dbReference>
<keyword evidence="1" id="KW-0812">Transmembrane</keyword>
<feature type="transmembrane region" description="Helical" evidence="1">
    <location>
        <begin position="67"/>
        <end position="84"/>
    </location>
</feature>
<dbReference type="AlphaFoldDB" id="A0AAN9FLF9"/>
<dbReference type="EMBL" id="JAYKXN010000006">
    <property type="protein sequence ID" value="KAK7278534.1"/>
    <property type="molecule type" value="Genomic_DNA"/>
</dbReference>
<evidence type="ECO:0000313" key="2">
    <source>
        <dbReference type="EMBL" id="KAK7278534.1"/>
    </source>
</evidence>
<comment type="caution">
    <text evidence="2">The sequence shown here is derived from an EMBL/GenBank/DDBJ whole genome shotgun (WGS) entry which is preliminary data.</text>
</comment>
<gene>
    <name evidence="2" type="ORF">RJT34_23564</name>
</gene>
<keyword evidence="3" id="KW-1185">Reference proteome</keyword>
<reference evidence="2 3" key="1">
    <citation type="submission" date="2024-01" db="EMBL/GenBank/DDBJ databases">
        <title>The genomes of 5 underutilized Papilionoideae crops provide insights into root nodulation and disease resistance.</title>
        <authorList>
            <person name="Yuan L."/>
        </authorList>
    </citation>
    <scope>NUCLEOTIDE SEQUENCE [LARGE SCALE GENOMIC DNA]</scope>
    <source>
        <strain evidence="2">LY-2023</strain>
        <tissue evidence="2">Leaf</tissue>
    </source>
</reference>
<keyword evidence="1" id="KW-1133">Transmembrane helix</keyword>
<evidence type="ECO:0000256" key="1">
    <source>
        <dbReference type="SAM" id="Phobius"/>
    </source>
</evidence>
<evidence type="ECO:0000313" key="3">
    <source>
        <dbReference type="Proteomes" id="UP001359559"/>
    </source>
</evidence>
<sequence length="85" mass="10174">MQGKYSIVYLLGCQNQTIQFNVGFFRENDIHFSVGIVYMLRKLQVDLILIVWHILTQKSRFKRKYLFCFKTFIGCVLFICSRLLE</sequence>
<proteinExistence type="predicted"/>
<keyword evidence="1" id="KW-0472">Membrane</keyword>
<organism evidence="2 3">
    <name type="scientific">Clitoria ternatea</name>
    <name type="common">Butterfly pea</name>
    <dbReference type="NCBI Taxonomy" id="43366"/>
    <lineage>
        <taxon>Eukaryota</taxon>
        <taxon>Viridiplantae</taxon>
        <taxon>Streptophyta</taxon>
        <taxon>Embryophyta</taxon>
        <taxon>Tracheophyta</taxon>
        <taxon>Spermatophyta</taxon>
        <taxon>Magnoliopsida</taxon>
        <taxon>eudicotyledons</taxon>
        <taxon>Gunneridae</taxon>
        <taxon>Pentapetalae</taxon>
        <taxon>rosids</taxon>
        <taxon>fabids</taxon>
        <taxon>Fabales</taxon>
        <taxon>Fabaceae</taxon>
        <taxon>Papilionoideae</taxon>
        <taxon>50 kb inversion clade</taxon>
        <taxon>NPAAA clade</taxon>
        <taxon>indigoferoid/millettioid clade</taxon>
        <taxon>Phaseoleae</taxon>
        <taxon>Clitoria</taxon>
    </lineage>
</organism>